<evidence type="ECO:0000313" key="3">
    <source>
        <dbReference type="Proteomes" id="UP000224634"/>
    </source>
</evidence>
<dbReference type="OrthoDB" id="3946221at2759"/>
<evidence type="ECO:0000313" key="2">
    <source>
        <dbReference type="EMBL" id="PGH23313.1"/>
    </source>
</evidence>
<gene>
    <name evidence="2" type="ORF">AJ80_02565</name>
</gene>
<feature type="compositionally biased region" description="Low complexity" evidence="1">
    <location>
        <begin position="864"/>
        <end position="882"/>
    </location>
</feature>
<feature type="compositionally biased region" description="Polar residues" evidence="1">
    <location>
        <begin position="898"/>
        <end position="916"/>
    </location>
</feature>
<feature type="region of interest" description="Disordered" evidence="1">
    <location>
        <begin position="626"/>
        <end position="647"/>
    </location>
</feature>
<proteinExistence type="predicted"/>
<protein>
    <recommendedName>
        <fullName evidence="4">AT DNA binding protein</fullName>
    </recommendedName>
</protein>
<feature type="compositionally biased region" description="Polar residues" evidence="1">
    <location>
        <begin position="443"/>
        <end position="454"/>
    </location>
</feature>
<dbReference type="EMBL" id="PDNA01000025">
    <property type="protein sequence ID" value="PGH23313.1"/>
    <property type="molecule type" value="Genomic_DNA"/>
</dbReference>
<dbReference type="Proteomes" id="UP000224634">
    <property type="component" value="Unassembled WGS sequence"/>
</dbReference>
<feature type="compositionally biased region" description="Polar residues" evidence="1">
    <location>
        <begin position="410"/>
        <end position="419"/>
    </location>
</feature>
<evidence type="ECO:0008006" key="4">
    <source>
        <dbReference type="Google" id="ProtNLM"/>
    </source>
</evidence>
<feature type="compositionally biased region" description="Acidic residues" evidence="1">
    <location>
        <begin position="694"/>
        <end position="724"/>
    </location>
</feature>
<feature type="compositionally biased region" description="Basic and acidic residues" evidence="1">
    <location>
        <begin position="354"/>
        <end position="366"/>
    </location>
</feature>
<feature type="region of interest" description="Disordered" evidence="1">
    <location>
        <begin position="388"/>
        <end position="428"/>
    </location>
</feature>
<reference evidence="2 3" key="1">
    <citation type="submission" date="2017-10" db="EMBL/GenBank/DDBJ databases">
        <title>Comparative genomics in systemic dimorphic fungi from Ajellomycetaceae.</title>
        <authorList>
            <person name="Munoz J.F."/>
            <person name="Mcewen J.G."/>
            <person name="Clay O.K."/>
            <person name="Cuomo C.A."/>
        </authorList>
    </citation>
    <scope>NUCLEOTIDE SEQUENCE [LARGE SCALE GENOMIC DNA]</scope>
    <source>
        <strain evidence="2 3">UAMH7299</strain>
    </source>
</reference>
<keyword evidence="3" id="KW-1185">Reference proteome</keyword>
<comment type="caution">
    <text evidence="2">The sequence shown here is derived from an EMBL/GenBank/DDBJ whole genome shotgun (WGS) entry which is preliminary data.</text>
</comment>
<feature type="region of interest" description="Disordered" evidence="1">
    <location>
        <begin position="678"/>
        <end position="772"/>
    </location>
</feature>
<feature type="region of interest" description="Disordered" evidence="1">
    <location>
        <begin position="1"/>
        <end position="368"/>
    </location>
</feature>
<feature type="compositionally biased region" description="Polar residues" evidence="1">
    <location>
        <begin position="1011"/>
        <end position="1032"/>
    </location>
</feature>
<feature type="compositionally biased region" description="Low complexity" evidence="1">
    <location>
        <begin position="278"/>
        <end position="293"/>
    </location>
</feature>
<feature type="compositionally biased region" description="Polar residues" evidence="1">
    <location>
        <begin position="189"/>
        <end position="198"/>
    </location>
</feature>
<organism evidence="2 3">
    <name type="scientific">Polytolypa hystricis (strain UAMH7299)</name>
    <dbReference type="NCBI Taxonomy" id="1447883"/>
    <lineage>
        <taxon>Eukaryota</taxon>
        <taxon>Fungi</taxon>
        <taxon>Dikarya</taxon>
        <taxon>Ascomycota</taxon>
        <taxon>Pezizomycotina</taxon>
        <taxon>Eurotiomycetes</taxon>
        <taxon>Eurotiomycetidae</taxon>
        <taxon>Onygenales</taxon>
        <taxon>Onygenales incertae sedis</taxon>
        <taxon>Polytolypa</taxon>
    </lineage>
</organism>
<feature type="compositionally biased region" description="Basic and acidic residues" evidence="1">
    <location>
        <begin position="742"/>
        <end position="762"/>
    </location>
</feature>
<feature type="compositionally biased region" description="Polar residues" evidence="1">
    <location>
        <begin position="250"/>
        <end position="259"/>
    </location>
</feature>
<feature type="compositionally biased region" description="Polar residues" evidence="1">
    <location>
        <begin position="24"/>
        <end position="38"/>
    </location>
</feature>
<feature type="region of interest" description="Disordered" evidence="1">
    <location>
        <begin position="442"/>
        <end position="486"/>
    </location>
</feature>
<feature type="compositionally biased region" description="Basic and acidic residues" evidence="1">
    <location>
        <begin position="636"/>
        <end position="647"/>
    </location>
</feature>
<feature type="region of interest" description="Disordered" evidence="1">
    <location>
        <begin position="791"/>
        <end position="1042"/>
    </location>
</feature>
<accession>A0A2B7YQQ2</accession>
<dbReference type="AlphaFoldDB" id="A0A2B7YQQ2"/>
<sequence>MDSRSSSSSPDPLEHPGDPKYLLSSATKPFSVRQTTMSPRKPRTPRQMSPLKAVKRSAQSIKFDDIFLPATPSGRGRGRNTPSPTRAMMQGDGNISPWRIRVTVEAEREDEDENNTVGGKQARVRSMKVPLKGGFESVEPTPKRRRRSGKTDVSQRVATPGRRTKTALPESSLNTGEKKKRGRPRKSTPARQQDTATPKETFADSVRKKMREEDPFFDIAQGTPAPGGAVPEMMSSSMSSREDEHVALLNSINNNNQFPIINAESLSHGPSGRKSDTSSLPKQSSPPRSSPIPLRRRGVSPENTIHAGHTPGAKTRLYPTPTTSSSLIGDDGVDNPARHSPGNKMQPPKSLARRLADPTDEHREFDSILESEGFSMVSLDTLPSAKQQLNSFLTDTPNSIPSPPHGSLLMQGNPSTVSSKPEESHQSLMAASSVAGLNGLRAQPTQSTVRSSLQHVKDNDYRTPAESIASPQQPPAPAPAVQSPNPLRKRPWARVIRVVRAGIALQGVLVPRRRSSRLQSPFSSPNYPRLDESEAARRRLEELFQGLGPETQRELRAGLRFGEELTKRLREEKERVRQEAEMYIPQVDEGVASDDSDGRISPVHAENDINAQSEILSEGNVEYPHIDDLQQPETPQTHEDHHAENGMDSEMVRWQREREAVSRQIQRANSSQVIVIDSDDDDAPMGTASHVEEKEAEGELQEEQEEIDDYGNNDMNEDEYEDIWQQEARDPRSNSTSFASGSHEEVKKPRRSELPRSWKGGENEEYSLDEDISPELYWAARRNRFPIQSAQTTQMARFRDENAELSSLLGTPESETRRFYQENPTPENESGHHPLQAVQHSDDVEPYSPSIDDVPQQSARTPQSTHPSESSSLSAPSLRHTSVPLEAGSASGDRHSSGRLTPASSTSVGRQDQQMMQPPRETPTTDVEMDSPSLSLADVNQRASPRDEPEPEPEGYQHETSEGATAPTSWFRKMTDFAPAWLGSPPRRKARNMQPVPSRESATLRKDRNQVKNNTPAGSPTLSPQSRPSKLQPQAKKQPLPHKALAISGYFTDDHYVALRRLYRKAKQSPDSFTYVPTSSREALVGQSLSTADGLYGRRVTETQFAIIDEFRDQLIRGNRRQGGSGQIGWGEEELLHKLIGIIIGEQIRRERQSEGELTTQNGVSR</sequence>
<name>A0A2B7YQQ2_POLH7</name>
<feature type="compositionally biased region" description="Basic and acidic residues" evidence="1">
    <location>
        <begin position="201"/>
        <end position="214"/>
    </location>
</feature>
<dbReference type="STRING" id="1447883.A0A2B7YQQ2"/>
<evidence type="ECO:0000256" key="1">
    <source>
        <dbReference type="SAM" id="MobiDB-lite"/>
    </source>
</evidence>
<feature type="compositionally biased region" description="Basic residues" evidence="1">
    <location>
        <begin position="178"/>
        <end position="188"/>
    </location>
</feature>
<feature type="compositionally biased region" description="Acidic residues" evidence="1">
    <location>
        <begin position="763"/>
        <end position="772"/>
    </location>
</feature>
<feature type="compositionally biased region" description="Polar residues" evidence="1">
    <location>
        <begin position="388"/>
        <end position="399"/>
    </location>
</feature>